<reference evidence="2" key="1">
    <citation type="journal article" date="2020" name="Stud. Mycol.">
        <title>101 Dothideomycetes genomes: a test case for predicting lifestyles and emergence of pathogens.</title>
        <authorList>
            <person name="Haridas S."/>
            <person name="Albert R."/>
            <person name="Binder M."/>
            <person name="Bloem J."/>
            <person name="Labutti K."/>
            <person name="Salamov A."/>
            <person name="Andreopoulos B."/>
            <person name="Baker S."/>
            <person name="Barry K."/>
            <person name="Bills G."/>
            <person name="Bluhm B."/>
            <person name="Cannon C."/>
            <person name="Castanera R."/>
            <person name="Culley D."/>
            <person name="Daum C."/>
            <person name="Ezra D."/>
            <person name="Gonzalez J."/>
            <person name="Henrissat B."/>
            <person name="Kuo A."/>
            <person name="Liang C."/>
            <person name="Lipzen A."/>
            <person name="Lutzoni F."/>
            <person name="Magnuson J."/>
            <person name="Mondo S."/>
            <person name="Nolan M."/>
            <person name="Ohm R."/>
            <person name="Pangilinan J."/>
            <person name="Park H.-J."/>
            <person name="Ramirez L."/>
            <person name="Alfaro M."/>
            <person name="Sun H."/>
            <person name="Tritt A."/>
            <person name="Yoshinaga Y."/>
            <person name="Zwiers L.-H."/>
            <person name="Turgeon B."/>
            <person name="Goodwin S."/>
            <person name="Spatafora J."/>
            <person name="Crous P."/>
            <person name="Grigoriev I."/>
        </authorList>
    </citation>
    <scope>NUCLEOTIDE SEQUENCE</scope>
    <source>
        <strain evidence="2">CBS 473.64</strain>
    </source>
</reference>
<feature type="compositionally biased region" description="Polar residues" evidence="1">
    <location>
        <begin position="23"/>
        <end position="48"/>
    </location>
</feature>
<name>A0A6A6RFS6_9PLEO</name>
<accession>A0A6A6RFS6</accession>
<evidence type="ECO:0000256" key="1">
    <source>
        <dbReference type="SAM" id="MobiDB-lite"/>
    </source>
</evidence>
<keyword evidence="3" id="KW-1185">Reference proteome</keyword>
<feature type="region of interest" description="Disordered" evidence="1">
    <location>
        <begin position="89"/>
        <end position="108"/>
    </location>
</feature>
<proteinExistence type="predicted"/>
<evidence type="ECO:0000313" key="2">
    <source>
        <dbReference type="EMBL" id="KAF2634279.1"/>
    </source>
</evidence>
<sequence length="231" mass="25789">MPSENVNYIKIAGQFWLNRRPSRASQQTQKARPLLKQSSRVSGSQTQRKNLHAHKRAVLGPCNTASTGFVQEFQPTISSSSALPSITLATPSTNRNPSDSATTEVARPGHPHKYDFHYEPFTEQVEFSLCRCMTPERHGNAFALDTPPDNRDKAHRAMTWEEMHNKILNVAREDVVSRVSKERSISPVNDAFSLDGNQKFNSRQAVYLNPGTRTNMTCNGGKYQVGSDPTS</sequence>
<feature type="compositionally biased region" description="Polar residues" evidence="1">
    <location>
        <begin position="89"/>
        <end position="103"/>
    </location>
</feature>
<gene>
    <name evidence="2" type="ORF">P280DRAFT_512008</name>
</gene>
<dbReference type="Proteomes" id="UP000799753">
    <property type="component" value="Unassembled WGS sequence"/>
</dbReference>
<organism evidence="2 3">
    <name type="scientific">Massarina eburnea CBS 473.64</name>
    <dbReference type="NCBI Taxonomy" id="1395130"/>
    <lineage>
        <taxon>Eukaryota</taxon>
        <taxon>Fungi</taxon>
        <taxon>Dikarya</taxon>
        <taxon>Ascomycota</taxon>
        <taxon>Pezizomycotina</taxon>
        <taxon>Dothideomycetes</taxon>
        <taxon>Pleosporomycetidae</taxon>
        <taxon>Pleosporales</taxon>
        <taxon>Massarineae</taxon>
        <taxon>Massarinaceae</taxon>
        <taxon>Massarina</taxon>
    </lineage>
</organism>
<dbReference type="AlphaFoldDB" id="A0A6A6RFS6"/>
<dbReference type="EMBL" id="MU006842">
    <property type="protein sequence ID" value="KAF2634279.1"/>
    <property type="molecule type" value="Genomic_DNA"/>
</dbReference>
<feature type="region of interest" description="Disordered" evidence="1">
    <location>
        <begin position="20"/>
        <end position="52"/>
    </location>
</feature>
<protein>
    <submittedName>
        <fullName evidence="2">Uncharacterized protein</fullName>
    </submittedName>
</protein>
<evidence type="ECO:0000313" key="3">
    <source>
        <dbReference type="Proteomes" id="UP000799753"/>
    </source>
</evidence>